<evidence type="ECO:0000259" key="1">
    <source>
        <dbReference type="Pfam" id="PF14032"/>
    </source>
</evidence>
<keyword evidence="3" id="KW-1185">Reference proteome</keyword>
<comment type="caution">
    <text evidence="2">The sequence shown here is derived from an EMBL/GenBank/DDBJ whole genome shotgun (WGS) entry which is preliminary data.</text>
</comment>
<dbReference type="EMBL" id="MVIJ01000089">
    <property type="protein sequence ID" value="ORB66491.1"/>
    <property type="molecule type" value="Genomic_DNA"/>
</dbReference>
<gene>
    <name evidence="2" type="ORF">BST44_27970</name>
</gene>
<feature type="domain" description="PknH-like extracellular" evidence="1">
    <location>
        <begin position="52"/>
        <end position="249"/>
    </location>
</feature>
<dbReference type="InterPro" id="IPR038232">
    <property type="entry name" value="PknH-like_Extracell_sf"/>
</dbReference>
<dbReference type="STRING" id="1783.BST44_27970"/>
<sequence length="255" mass="27651">MTMTRMWLSPRVIRLALLVVSSVLITMTVGCTDVVHGAVRAAPNLKPRALTGQVIKDAMLSDTELSHVFTQSFEIDRAPVFGGPGELFWDWPGARQSDCAGLSHILMGEVYTNAQVLNVAHEQWWDSHADHDPTVIDLEEGVVALPTMAAADALFAKFTEQWTRCVGARVDAGVGYHYEVGDVHADASVVEATVANQDQETRLREMHALGARDNCIVEVSITYFRDTAAAATAPAPGHSAGDVTRLIMNKIGDRA</sequence>
<dbReference type="AlphaFoldDB" id="A0A1X0JUL1"/>
<dbReference type="InterPro" id="IPR026954">
    <property type="entry name" value="PknH-like_Extracell"/>
</dbReference>
<dbReference type="Proteomes" id="UP000192601">
    <property type="component" value="Unassembled WGS sequence"/>
</dbReference>
<organism evidence="2 3">
    <name type="scientific">Mycobacterium scrofulaceum</name>
    <dbReference type="NCBI Taxonomy" id="1783"/>
    <lineage>
        <taxon>Bacteria</taxon>
        <taxon>Bacillati</taxon>
        <taxon>Actinomycetota</taxon>
        <taxon>Actinomycetes</taxon>
        <taxon>Mycobacteriales</taxon>
        <taxon>Mycobacteriaceae</taxon>
        <taxon>Mycobacterium</taxon>
    </lineage>
</organism>
<dbReference type="Pfam" id="PF14032">
    <property type="entry name" value="PknH_C"/>
    <property type="match status" value="1"/>
</dbReference>
<dbReference type="PROSITE" id="PS51257">
    <property type="entry name" value="PROKAR_LIPOPROTEIN"/>
    <property type="match status" value="1"/>
</dbReference>
<name>A0A1X0JUL1_MYCSC</name>
<evidence type="ECO:0000313" key="2">
    <source>
        <dbReference type="EMBL" id="ORB66491.1"/>
    </source>
</evidence>
<reference evidence="2 3" key="1">
    <citation type="submission" date="2017-02" db="EMBL/GenBank/DDBJ databases">
        <title>The new phylogeny of genus Mycobacterium.</title>
        <authorList>
            <person name="Tortoli E."/>
            <person name="Trovato A."/>
            <person name="Cirillo D.M."/>
        </authorList>
    </citation>
    <scope>NUCLEOTIDE SEQUENCE [LARGE SCALE GENOMIC DNA]</scope>
    <source>
        <strain evidence="2 3">DSM 43992</strain>
    </source>
</reference>
<proteinExistence type="predicted"/>
<accession>A0A1X0JUL1</accession>
<protein>
    <recommendedName>
        <fullName evidence="1">PknH-like extracellular domain-containing protein</fullName>
    </recommendedName>
</protein>
<dbReference type="Gene3D" id="3.40.1000.70">
    <property type="entry name" value="PknH-like extracellular domain"/>
    <property type="match status" value="1"/>
</dbReference>
<evidence type="ECO:0000313" key="3">
    <source>
        <dbReference type="Proteomes" id="UP000192601"/>
    </source>
</evidence>